<evidence type="ECO:0000256" key="3">
    <source>
        <dbReference type="ARBA" id="ARBA00022679"/>
    </source>
</evidence>
<feature type="domain" description="Galactosyltransferase C-terminal" evidence="6">
    <location>
        <begin position="147"/>
        <end position="194"/>
    </location>
</feature>
<evidence type="ECO:0000256" key="4">
    <source>
        <dbReference type="SAM" id="Phobius"/>
    </source>
</evidence>
<organism evidence="7 8">
    <name type="scientific">Aquicoccus porphyridii</name>
    <dbReference type="NCBI Taxonomy" id="1852029"/>
    <lineage>
        <taxon>Bacteria</taxon>
        <taxon>Pseudomonadati</taxon>
        <taxon>Pseudomonadota</taxon>
        <taxon>Alphaproteobacteria</taxon>
        <taxon>Rhodobacterales</taxon>
        <taxon>Paracoccaceae</taxon>
        <taxon>Aquicoccus</taxon>
    </lineage>
</organism>
<protein>
    <submittedName>
        <fullName evidence="7">Glycosyltransferase</fullName>
    </submittedName>
</protein>
<evidence type="ECO:0000313" key="8">
    <source>
        <dbReference type="Proteomes" id="UP000325291"/>
    </source>
</evidence>
<dbReference type="InterPro" id="IPR001173">
    <property type="entry name" value="Glyco_trans_2-like"/>
</dbReference>
<dbReference type="AlphaFoldDB" id="A0A5A9ZTP8"/>
<name>A0A5A9ZTP8_9RHOB</name>
<gene>
    <name evidence="7" type="ORF">FLO80_04430</name>
</gene>
<evidence type="ECO:0000259" key="6">
    <source>
        <dbReference type="Pfam" id="PF02709"/>
    </source>
</evidence>
<evidence type="ECO:0000259" key="5">
    <source>
        <dbReference type="Pfam" id="PF00535"/>
    </source>
</evidence>
<dbReference type="GO" id="GO:0016757">
    <property type="term" value="F:glycosyltransferase activity"/>
    <property type="evidence" value="ECO:0007669"/>
    <property type="project" value="UniProtKB-KW"/>
</dbReference>
<feature type="transmembrane region" description="Helical" evidence="4">
    <location>
        <begin position="238"/>
        <end position="268"/>
    </location>
</feature>
<dbReference type="InterPro" id="IPR029044">
    <property type="entry name" value="Nucleotide-diphossugar_trans"/>
</dbReference>
<sequence length="325" mass="36015">MTQSIISAVVIGRNEGQRLVNCLASMQGEASRLVYVDSGSTDGSVDAAREAGAQVVLLDTSEPFSAARARNAGFAALTTDLPPPDYVQFVDGDCTLEPGWLTHAARALDATPDIGIITGWRAEIDPHASIYNEMCDYEWHRPVGDIDACGGDMMVRRDLFARLGGFNPKVIASEDEEFCVRVRDAGFRVNRLPLPMTHHDAAMHSFAQWWQRAVRSGHGFAQVGDLHPGHFIKERRRVWLFGAVLPFLGIVGAVLSWPLFLAVLAIYALSYGRTVKGLHDVGLPLATAMRHSVLLFLSKFPNLIGAMRYHKRKRRGWDMEIIEYK</sequence>
<accession>A0A5A9ZTP8</accession>
<keyword evidence="8" id="KW-1185">Reference proteome</keyword>
<comment type="similarity">
    <text evidence="1">Belongs to the glycosyltransferase 2 family.</text>
</comment>
<evidence type="ECO:0000256" key="2">
    <source>
        <dbReference type="ARBA" id="ARBA00022676"/>
    </source>
</evidence>
<dbReference type="Proteomes" id="UP000325291">
    <property type="component" value="Unassembled WGS sequence"/>
</dbReference>
<comment type="caution">
    <text evidence="7">The sequence shown here is derived from an EMBL/GenBank/DDBJ whole genome shotgun (WGS) entry which is preliminary data.</text>
</comment>
<keyword evidence="4" id="KW-1133">Transmembrane helix</keyword>
<dbReference type="RefSeq" id="WP_111363510.1">
    <property type="nucleotide sequence ID" value="NZ_VINQ01000002.1"/>
</dbReference>
<keyword evidence="4" id="KW-0472">Membrane</keyword>
<evidence type="ECO:0000313" key="7">
    <source>
        <dbReference type="EMBL" id="KAA0920362.1"/>
    </source>
</evidence>
<dbReference type="SUPFAM" id="SSF53448">
    <property type="entry name" value="Nucleotide-diphospho-sugar transferases"/>
    <property type="match status" value="1"/>
</dbReference>
<dbReference type="PANTHER" id="PTHR43179:SF12">
    <property type="entry name" value="GALACTOFURANOSYLTRANSFERASE GLFT2"/>
    <property type="match status" value="1"/>
</dbReference>
<dbReference type="EMBL" id="VINQ01000002">
    <property type="protein sequence ID" value="KAA0920362.1"/>
    <property type="molecule type" value="Genomic_DNA"/>
</dbReference>
<evidence type="ECO:0000256" key="1">
    <source>
        <dbReference type="ARBA" id="ARBA00006739"/>
    </source>
</evidence>
<keyword evidence="3 7" id="KW-0808">Transferase</keyword>
<reference evidence="7 8" key="1">
    <citation type="submission" date="2019-07" db="EMBL/GenBank/DDBJ databases">
        <title>Aquicoccus porphyridii gen. nov., sp. nov., isolated from a small marine red alga, Porphyridium marinum.</title>
        <authorList>
            <person name="Liu L."/>
        </authorList>
    </citation>
    <scope>NUCLEOTIDE SEQUENCE [LARGE SCALE GENOMIC DNA]</scope>
    <source>
        <strain evidence="7 8">L1 8-17</strain>
    </source>
</reference>
<proteinExistence type="inferred from homology"/>
<dbReference type="Gene3D" id="3.90.550.10">
    <property type="entry name" value="Spore Coat Polysaccharide Biosynthesis Protein SpsA, Chain A"/>
    <property type="match status" value="1"/>
</dbReference>
<dbReference type="Pfam" id="PF02709">
    <property type="entry name" value="Glyco_transf_7C"/>
    <property type="match status" value="1"/>
</dbReference>
<keyword evidence="4" id="KW-0812">Transmembrane</keyword>
<feature type="transmembrane region" description="Helical" evidence="4">
    <location>
        <begin position="288"/>
        <end position="309"/>
    </location>
</feature>
<dbReference type="Pfam" id="PF00535">
    <property type="entry name" value="Glycos_transf_2"/>
    <property type="match status" value="1"/>
</dbReference>
<keyword evidence="2" id="KW-0328">Glycosyltransferase</keyword>
<dbReference type="InterPro" id="IPR027791">
    <property type="entry name" value="Galactosyl_T_C"/>
</dbReference>
<feature type="domain" description="Glycosyltransferase 2-like" evidence="5">
    <location>
        <begin position="7"/>
        <end position="125"/>
    </location>
</feature>
<dbReference type="PANTHER" id="PTHR43179">
    <property type="entry name" value="RHAMNOSYLTRANSFERASE WBBL"/>
    <property type="match status" value="1"/>
</dbReference>